<evidence type="ECO:0000256" key="3">
    <source>
        <dbReference type="RuleBase" id="RU004439"/>
    </source>
</evidence>
<dbReference type="Proteomes" id="UP000694397">
    <property type="component" value="Chromosome 23"/>
</dbReference>
<dbReference type="PANTHER" id="PTHR16675:SF193">
    <property type="entry name" value="LOC571647 PROTEIN-RELATED"/>
    <property type="match status" value="1"/>
</dbReference>
<feature type="region of interest" description="Disordered" evidence="4">
    <location>
        <begin position="369"/>
        <end position="540"/>
    </location>
</feature>
<feature type="compositionally biased region" description="Polar residues" evidence="4">
    <location>
        <begin position="525"/>
        <end position="540"/>
    </location>
</feature>
<dbReference type="InterPro" id="IPR037055">
    <property type="entry name" value="MHC_I-like_Ag-recog_sf"/>
</dbReference>
<dbReference type="AlphaFoldDB" id="A0A8C9S429"/>
<dbReference type="InterPro" id="IPR036179">
    <property type="entry name" value="Ig-like_dom_sf"/>
</dbReference>
<accession>A0A8C9S429</accession>
<dbReference type="PRINTS" id="PR01638">
    <property type="entry name" value="MHCCLASSI"/>
</dbReference>
<dbReference type="Ensembl" id="ENSSFOT00015028664.2">
    <property type="protein sequence ID" value="ENSSFOP00015028346.2"/>
    <property type="gene ID" value="ENSSFOG00015017767.2"/>
</dbReference>
<name>A0A8C9S429_SCLFO</name>
<keyword evidence="5" id="KW-0472">Membrane</keyword>
<feature type="domain" description="Ig-like" evidence="7">
    <location>
        <begin position="213"/>
        <end position="314"/>
    </location>
</feature>
<feature type="compositionally biased region" description="Low complexity" evidence="4">
    <location>
        <begin position="486"/>
        <end position="495"/>
    </location>
</feature>
<gene>
    <name evidence="8" type="primary">LOC108935681</name>
</gene>
<dbReference type="PANTHER" id="PTHR16675">
    <property type="entry name" value="MHC CLASS I-RELATED"/>
    <property type="match status" value="1"/>
</dbReference>
<evidence type="ECO:0000256" key="2">
    <source>
        <dbReference type="ARBA" id="ARBA00023319"/>
    </source>
</evidence>
<dbReference type="Pfam" id="PF00129">
    <property type="entry name" value="MHC_I"/>
    <property type="match status" value="1"/>
</dbReference>
<dbReference type="Gene3D" id="2.60.40.10">
    <property type="entry name" value="Immunoglobulins"/>
    <property type="match status" value="1"/>
</dbReference>
<evidence type="ECO:0000256" key="1">
    <source>
        <dbReference type="ARBA" id="ARBA00023180"/>
    </source>
</evidence>
<dbReference type="SUPFAM" id="SSF48726">
    <property type="entry name" value="Immunoglobulin"/>
    <property type="match status" value="1"/>
</dbReference>
<dbReference type="FunFam" id="3.30.500.10:FF:000005">
    <property type="entry name" value="MHC class I antigen ZKA transcript variant 1"/>
    <property type="match status" value="1"/>
</dbReference>
<dbReference type="Gene3D" id="3.30.500.10">
    <property type="entry name" value="MHC class I-like antigen recognition-like"/>
    <property type="match status" value="1"/>
</dbReference>
<feature type="compositionally biased region" description="Polar residues" evidence="4">
    <location>
        <begin position="395"/>
        <end position="425"/>
    </location>
</feature>
<evidence type="ECO:0000259" key="7">
    <source>
        <dbReference type="PROSITE" id="PS50835"/>
    </source>
</evidence>
<reference evidence="8" key="2">
    <citation type="submission" date="2025-08" db="UniProtKB">
        <authorList>
            <consortium name="Ensembl"/>
        </authorList>
    </citation>
    <scope>IDENTIFICATION</scope>
</reference>
<feature type="transmembrane region" description="Helical" evidence="5">
    <location>
        <begin position="330"/>
        <end position="363"/>
    </location>
</feature>
<reference evidence="8 9" key="1">
    <citation type="submission" date="2019-04" db="EMBL/GenBank/DDBJ databases">
        <authorList>
            <consortium name="Wellcome Sanger Institute Data Sharing"/>
        </authorList>
    </citation>
    <scope>NUCLEOTIDE SEQUENCE [LARGE SCALE GENOMIC DNA]</scope>
</reference>
<dbReference type="PROSITE" id="PS00290">
    <property type="entry name" value="IG_MHC"/>
    <property type="match status" value="1"/>
</dbReference>
<keyword evidence="5" id="KW-1133">Transmembrane helix</keyword>
<dbReference type="InterPro" id="IPR050208">
    <property type="entry name" value="MHC_class-I_related"/>
</dbReference>
<evidence type="ECO:0000256" key="6">
    <source>
        <dbReference type="SAM" id="SignalP"/>
    </source>
</evidence>
<dbReference type="SUPFAM" id="SSF54452">
    <property type="entry name" value="MHC antigen-recognition domain"/>
    <property type="match status" value="1"/>
</dbReference>
<evidence type="ECO:0000256" key="5">
    <source>
        <dbReference type="SAM" id="Phobius"/>
    </source>
</evidence>
<dbReference type="InterPro" id="IPR007110">
    <property type="entry name" value="Ig-like_dom"/>
</dbReference>
<dbReference type="InterPro" id="IPR011161">
    <property type="entry name" value="MHC_I-like_Ag-recog"/>
</dbReference>
<feature type="compositionally biased region" description="Polar residues" evidence="4">
    <location>
        <begin position="496"/>
        <end position="509"/>
    </location>
</feature>
<organism evidence="8 9">
    <name type="scientific">Scleropages formosus</name>
    <name type="common">Asian bonytongue</name>
    <name type="synonym">Osteoglossum formosum</name>
    <dbReference type="NCBI Taxonomy" id="113540"/>
    <lineage>
        <taxon>Eukaryota</taxon>
        <taxon>Metazoa</taxon>
        <taxon>Chordata</taxon>
        <taxon>Craniata</taxon>
        <taxon>Vertebrata</taxon>
        <taxon>Euteleostomi</taxon>
        <taxon>Actinopterygii</taxon>
        <taxon>Neopterygii</taxon>
        <taxon>Teleostei</taxon>
        <taxon>Osteoglossocephala</taxon>
        <taxon>Osteoglossomorpha</taxon>
        <taxon>Osteoglossiformes</taxon>
        <taxon>Osteoglossidae</taxon>
        <taxon>Scleropages</taxon>
    </lineage>
</organism>
<feature type="signal peptide" evidence="6">
    <location>
        <begin position="1"/>
        <end position="19"/>
    </location>
</feature>
<feature type="compositionally biased region" description="Low complexity" evidence="4">
    <location>
        <begin position="433"/>
        <end position="460"/>
    </location>
</feature>
<dbReference type="InterPro" id="IPR011162">
    <property type="entry name" value="MHC_I/II-like_Ag-recog"/>
</dbReference>
<keyword evidence="5" id="KW-0812">Transmembrane</keyword>
<dbReference type="PROSITE" id="PS50835">
    <property type="entry name" value="IG_LIKE"/>
    <property type="match status" value="1"/>
</dbReference>
<dbReference type="GeneTree" id="ENSGT01150000287002"/>
<protein>
    <submittedName>
        <fullName evidence="8">Class I histocompatibility antigen, F10 alpha chain-like</fullName>
    </submittedName>
</protein>
<keyword evidence="1" id="KW-0325">Glycoprotein</keyword>
<dbReference type="GO" id="GO:0009897">
    <property type="term" value="C:external side of plasma membrane"/>
    <property type="evidence" value="ECO:0007669"/>
    <property type="project" value="TreeGrafter"/>
</dbReference>
<dbReference type="Pfam" id="PF07654">
    <property type="entry name" value="C1-set"/>
    <property type="match status" value="1"/>
</dbReference>
<comment type="similarity">
    <text evidence="3">Belongs to the MHC class I family.</text>
</comment>
<dbReference type="InterPro" id="IPR003597">
    <property type="entry name" value="Ig_C1-set"/>
</dbReference>
<evidence type="ECO:0000313" key="9">
    <source>
        <dbReference type="Proteomes" id="UP000694397"/>
    </source>
</evidence>
<proteinExistence type="inferred from homology"/>
<feature type="chain" id="PRO_5034943139" evidence="6">
    <location>
        <begin position="20"/>
        <end position="540"/>
    </location>
</feature>
<reference evidence="8" key="3">
    <citation type="submission" date="2025-09" db="UniProtKB">
        <authorList>
            <consortium name="Ensembl"/>
        </authorList>
    </citation>
    <scope>IDENTIFICATION</scope>
</reference>
<evidence type="ECO:0000256" key="4">
    <source>
        <dbReference type="SAM" id="MobiDB-lite"/>
    </source>
</evidence>
<dbReference type="SMART" id="SM00407">
    <property type="entry name" value="IGc1"/>
    <property type="match status" value="1"/>
</dbReference>
<dbReference type="GO" id="GO:0005615">
    <property type="term" value="C:extracellular space"/>
    <property type="evidence" value="ECO:0007669"/>
    <property type="project" value="TreeGrafter"/>
</dbReference>
<evidence type="ECO:0000313" key="8">
    <source>
        <dbReference type="Ensembl" id="ENSSFOP00015028346.2"/>
    </source>
</evidence>
<dbReference type="OrthoDB" id="8890485at2759"/>
<dbReference type="InterPro" id="IPR003006">
    <property type="entry name" value="Ig/MHC_CS"/>
</dbReference>
<dbReference type="GO" id="GO:0006955">
    <property type="term" value="P:immune response"/>
    <property type="evidence" value="ECO:0007669"/>
    <property type="project" value="TreeGrafter"/>
</dbReference>
<sequence>MRFSLGLYLFYLAFGVAQNAAPEIHSLEYIYTALSKPVGLPGIYEFTAMGILDDKEIDYYNSQEKLKIPRQDWMKERLDRNYWDKGTQSRKSKEQWFKVNVNILMDRMKHNNSDLHVLQWRHGCKGVLQPDGSLKFLMGFDLYSYDGEDFLSFNEPESQWIAPVQAAVQTKKKWDESQTLNQYTKGYLQKECMDWLSKFMNYGEAELRKHSPPEVFAFAKKGKNPENVVLHCLATGFYPKDVELVIYRKGVPLSETDGVVSTGVRPNGVRPERVNPDERPGETFQLRKFIEVSKSDNSEYSCEVKHRTLEAPIIIKWDGSCFNCPEGGSLGIIIGAVCVILLIIAVVCAVLFLHMCGAIVIPFLPSQQGRNQTPAPQGGAQPLLSGNGTVPIPVQNMTNQPNGNGALTSPAQKMTDQPTVTNETQSSRESDSGHGSSNSSSSENLNGGKQSPNGNDSSSKNSEEENLLTDVKVTNGTQGSKDSDSGHGSSDSSSSENLNGGRQSLNGSDSSSNNFEEENPLMNVKGSTDSGKSSVQNEKC</sequence>
<keyword evidence="9" id="KW-1185">Reference proteome</keyword>
<keyword evidence="6" id="KW-0732">Signal</keyword>
<dbReference type="InterPro" id="IPR001039">
    <property type="entry name" value="MHC_I_a_a1/a2"/>
</dbReference>
<keyword evidence="2" id="KW-0393">Immunoglobulin domain</keyword>
<dbReference type="InterPro" id="IPR013783">
    <property type="entry name" value="Ig-like_fold"/>
</dbReference>